<dbReference type="Pfam" id="PF09837">
    <property type="entry name" value="DUF2064"/>
    <property type="match status" value="1"/>
</dbReference>
<evidence type="ECO:0000313" key="2">
    <source>
        <dbReference type="Proteomes" id="UP000294929"/>
    </source>
</evidence>
<dbReference type="InterPro" id="IPR018641">
    <property type="entry name" value="Trfase_1_rSAM/seldom-assoc"/>
</dbReference>
<dbReference type="RefSeq" id="WP_133425524.1">
    <property type="nucleotide sequence ID" value="NZ_SDLO01000002.1"/>
</dbReference>
<dbReference type="InterPro" id="IPR029044">
    <property type="entry name" value="Nucleotide-diphossugar_trans"/>
</dbReference>
<dbReference type="EMBL" id="SDLO01000002">
    <property type="protein sequence ID" value="TDK92967.1"/>
    <property type="molecule type" value="Genomic_DNA"/>
</dbReference>
<dbReference type="PANTHER" id="PTHR36529">
    <property type="entry name" value="SLL1095 PROTEIN"/>
    <property type="match status" value="1"/>
</dbReference>
<name>A0A4R5WR57_MYCMU</name>
<comment type="caution">
    <text evidence="1">The sequence shown here is derived from an EMBL/GenBank/DDBJ whole genome shotgun (WGS) entry which is preliminary data.</text>
</comment>
<accession>A0A4R5WR57</accession>
<organism evidence="1 2">
    <name type="scientific">Mycolicibacterium mucogenicum</name>
    <name type="common">Mycobacterium mucogenicum</name>
    <dbReference type="NCBI Taxonomy" id="56689"/>
    <lineage>
        <taxon>Bacteria</taxon>
        <taxon>Bacillati</taxon>
        <taxon>Actinomycetota</taxon>
        <taxon>Actinomycetes</taxon>
        <taxon>Mycobacteriales</taxon>
        <taxon>Mycobacteriaceae</taxon>
        <taxon>Mycolicibacterium</taxon>
    </lineage>
</organism>
<sequence>MTVPVTVLVVAKAPVPGLAKTRLAHTLGAEGAADLAAAALLDTLDAVAATPTVARMVALTGDLAPARGAAAIRERLAEFTVVPQRGNDFGERLANAHHDAACLGYPVLQIGMDTPQVTAKLLTACALRLLRADSVLGPASDGGWWLLGLHNGVGADSLRTVPMSQADTGARTQRALAHAGLTVDLVTELSDVDVIDDIAVVRARCPQGSRFRSLTAAIGV</sequence>
<evidence type="ECO:0000313" key="1">
    <source>
        <dbReference type="EMBL" id="TDK92967.1"/>
    </source>
</evidence>
<proteinExistence type="predicted"/>
<dbReference type="SUPFAM" id="SSF53448">
    <property type="entry name" value="Nucleotide-diphospho-sugar transferases"/>
    <property type="match status" value="1"/>
</dbReference>
<gene>
    <name evidence="1" type="ORF">EUA03_02480</name>
</gene>
<dbReference type="Gene3D" id="3.90.550.10">
    <property type="entry name" value="Spore Coat Polysaccharide Biosynthesis Protein SpsA, Chain A"/>
    <property type="match status" value="1"/>
</dbReference>
<dbReference type="PANTHER" id="PTHR36529:SF1">
    <property type="entry name" value="GLYCOSYLTRANSFERASE"/>
    <property type="match status" value="1"/>
</dbReference>
<dbReference type="Proteomes" id="UP000294929">
    <property type="component" value="Unassembled WGS sequence"/>
</dbReference>
<reference evidence="1 2" key="1">
    <citation type="submission" date="2019-01" db="EMBL/GenBank/DDBJ databases">
        <title>High-quality-draft genome sequences of five non-tuberculosis mycobacteriaceae isolated from a nosocomial environment.</title>
        <authorList>
            <person name="Tiago I."/>
            <person name="Alarico S."/>
            <person name="Pereira S.G."/>
            <person name="Coelho C."/>
            <person name="Maranha A."/>
            <person name="Empadinhas N."/>
        </authorList>
    </citation>
    <scope>NUCLEOTIDE SEQUENCE [LARGE SCALE GENOMIC DNA]</scope>
    <source>
        <strain evidence="1 2">24AIII</strain>
    </source>
</reference>
<dbReference type="AlphaFoldDB" id="A0A4R5WR57"/>
<protein>
    <submittedName>
        <fullName evidence="1">DUF2064 domain-containing protein</fullName>
    </submittedName>
</protein>